<keyword evidence="1" id="KW-0472">Membrane</keyword>
<name>A0A1F7YA19_9BACT</name>
<dbReference type="GO" id="GO:0046677">
    <property type="term" value="P:response to antibiotic"/>
    <property type="evidence" value="ECO:0007669"/>
    <property type="project" value="InterPro"/>
</dbReference>
<dbReference type="InterPro" id="IPR000871">
    <property type="entry name" value="Beta-lactam_class-A"/>
</dbReference>
<dbReference type="GO" id="GO:0008800">
    <property type="term" value="F:beta-lactamase activity"/>
    <property type="evidence" value="ECO:0007669"/>
    <property type="project" value="InterPro"/>
</dbReference>
<keyword evidence="1" id="KW-1133">Transmembrane helix</keyword>
<evidence type="ECO:0000313" key="3">
    <source>
        <dbReference type="EMBL" id="OGM23729.1"/>
    </source>
</evidence>
<dbReference type="InterPro" id="IPR012338">
    <property type="entry name" value="Beta-lactam/transpept-like"/>
</dbReference>
<evidence type="ECO:0000256" key="1">
    <source>
        <dbReference type="SAM" id="Phobius"/>
    </source>
</evidence>
<evidence type="ECO:0000313" key="4">
    <source>
        <dbReference type="Proteomes" id="UP000178851"/>
    </source>
</evidence>
<dbReference type="InterPro" id="IPR045155">
    <property type="entry name" value="Beta-lactam_cat"/>
</dbReference>
<organism evidence="3 4">
    <name type="scientific">Candidatus Woesebacteria bacterium RIFCSPHIGHO2_01_FULL_39_28</name>
    <dbReference type="NCBI Taxonomy" id="1802496"/>
    <lineage>
        <taxon>Bacteria</taxon>
        <taxon>Candidatus Woeseibacteriota</taxon>
    </lineage>
</organism>
<feature type="domain" description="Beta-lactamase class A catalytic" evidence="2">
    <location>
        <begin position="125"/>
        <end position="323"/>
    </location>
</feature>
<sequence>MSLFRRKKEEENYEYEEELPARKKFRDLKPENKRMRREPPKAWGKKERLFVLFIFLTTIIISAVLAASARSWKLPGVPKITIPIIKNEQIVIEKEDKNKIKNQQEAGKVILEFKNITNKLSGLYGFYVVNLESGFSYGVFQDEVMQAASLIKLPVFATLYQEAESGNINLETKYTLKNSDKLGGSGSLASKPEGTVFTYRELARLMGKQSDNTAFNIFRKVLGDDKIDKVIEKIEMKNTSLAENLTSPADIGTYFGKLWNGKIVGSKSKDEILSYLTDTIYEDIIPKGVPEEVVVAHKFGRDLHIINDAGIILTDKPFVLVVMSQGIIEKEAEIALPQIVKTAYDAHLF</sequence>
<dbReference type="PANTHER" id="PTHR35333:SF4">
    <property type="entry name" value="SLR0121 PROTEIN"/>
    <property type="match status" value="1"/>
</dbReference>
<dbReference type="Pfam" id="PF13354">
    <property type="entry name" value="Beta-lactamase2"/>
    <property type="match status" value="1"/>
</dbReference>
<feature type="transmembrane region" description="Helical" evidence="1">
    <location>
        <begin position="49"/>
        <end position="69"/>
    </location>
</feature>
<accession>A0A1F7YA19</accession>
<evidence type="ECO:0000259" key="2">
    <source>
        <dbReference type="Pfam" id="PF13354"/>
    </source>
</evidence>
<dbReference type="Proteomes" id="UP000178851">
    <property type="component" value="Unassembled WGS sequence"/>
</dbReference>
<dbReference type="EMBL" id="MGGI01000038">
    <property type="protein sequence ID" value="OGM23729.1"/>
    <property type="molecule type" value="Genomic_DNA"/>
</dbReference>
<reference evidence="3 4" key="1">
    <citation type="journal article" date="2016" name="Nat. Commun.">
        <title>Thousands of microbial genomes shed light on interconnected biogeochemical processes in an aquifer system.</title>
        <authorList>
            <person name="Anantharaman K."/>
            <person name="Brown C.T."/>
            <person name="Hug L.A."/>
            <person name="Sharon I."/>
            <person name="Castelle C.J."/>
            <person name="Probst A.J."/>
            <person name="Thomas B.C."/>
            <person name="Singh A."/>
            <person name="Wilkins M.J."/>
            <person name="Karaoz U."/>
            <person name="Brodie E.L."/>
            <person name="Williams K.H."/>
            <person name="Hubbard S.S."/>
            <person name="Banfield J.F."/>
        </authorList>
    </citation>
    <scope>NUCLEOTIDE SEQUENCE [LARGE SCALE GENOMIC DNA]</scope>
</reference>
<proteinExistence type="predicted"/>
<dbReference type="PANTHER" id="PTHR35333">
    <property type="entry name" value="BETA-LACTAMASE"/>
    <property type="match status" value="1"/>
</dbReference>
<dbReference type="Gene3D" id="3.40.710.10">
    <property type="entry name" value="DD-peptidase/beta-lactamase superfamily"/>
    <property type="match status" value="1"/>
</dbReference>
<protein>
    <recommendedName>
        <fullName evidence="2">Beta-lactamase class A catalytic domain-containing protein</fullName>
    </recommendedName>
</protein>
<gene>
    <name evidence="3" type="ORF">A2627_02140</name>
</gene>
<dbReference type="AlphaFoldDB" id="A0A1F7YA19"/>
<dbReference type="SUPFAM" id="SSF56601">
    <property type="entry name" value="beta-lactamase/transpeptidase-like"/>
    <property type="match status" value="1"/>
</dbReference>
<dbReference type="GO" id="GO:0030655">
    <property type="term" value="P:beta-lactam antibiotic catabolic process"/>
    <property type="evidence" value="ECO:0007669"/>
    <property type="project" value="InterPro"/>
</dbReference>
<keyword evidence="1" id="KW-0812">Transmembrane</keyword>
<comment type="caution">
    <text evidence="3">The sequence shown here is derived from an EMBL/GenBank/DDBJ whole genome shotgun (WGS) entry which is preliminary data.</text>
</comment>